<name>A0A1G8CVW7_9NOCA</name>
<sequence length="104" mass="10747">MIRRGRVGRPGLLGTVARTAVITGTAQATSNAMNRHAQQRAAPPPPQYEAPPAAPPLPPLPPEPSGAAQSEDDLVAKLGRLGDLHRSGVLSDEEFAAAKAKLLG</sequence>
<dbReference type="EMBL" id="FNDN01000002">
    <property type="protein sequence ID" value="SDH49474.1"/>
    <property type="molecule type" value="Genomic_DNA"/>
</dbReference>
<proteinExistence type="predicted"/>
<evidence type="ECO:0000313" key="3">
    <source>
        <dbReference type="Proteomes" id="UP000183263"/>
    </source>
</evidence>
<dbReference type="RefSeq" id="WP_072737772.1">
    <property type="nucleotide sequence ID" value="NZ_CP048813.1"/>
</dbReference>
<reference evidence="2 3" key="1">
    <citation type="submission" date="2016-10" db="EMBL/GenBank/DDBJ databases">
        <authorList>
            <person name="de Groot N.N."/>
        </authorList>
    </citation>
    <scope>NUCLEOTIDE SEQUENCE [LARGE SCALE GENOMIC DNA]</scope>
    <source>
        <strain evidence="2 3">DSM 44892</strain>
    </source>
</reference>
<dbReference type="Pfam" id="PF09851">
    <property type="entry name" value="SHOCT"/>
    <property type="match status" value="1"/>
</dbReference>
<dbReference type="OrthoDB" id="5996503at2"/>
<keyword evidence="3" id="KW-1185">Reference proteome</keyword>
<accession>A0A1G8CVW7</accession>
<gene>
    <name evidence="2" type="ORF">SAMN05444695_102127</name>
</gene>
<evidence type="ECO:0000313" key="2">
    <source>
        <dbReference type="EMBL" id="SDH49474.1"/>
    </source>
</evidence>
<dbReference type="AlphaFoldDB" id="A0A1G8CVW7"/>
<organism evidence="2 3">
    <name type="scientific">Rhodococcus triatomae</name>
    <dbReference type="NCBI Taxonomy" id="300028"/>
    <lineage>
        <taxon>Bacteria</taxon>
        <taxon>Bacillati</taxon>
        <taxon>Actinomycetota</taxon>
        <taxon>Actinomycetes</taxon>
        <taxon>Mycobacteriales</taxon>
        <taxon>Nocardiaceae</taxon>
        <taxon>Rhodococcus</taxon>
    </lineage>
</organism>
<dbReference type="InterPro" id="IPR018649">
    <property type="entry name" value="SHOCT"/>
</dbReference>
<protein>
    <submittedName>
        <fullName evidence="2">Short C-terminal domain-containing protein</fullName>
    </submittedName>
</protein>
<evidence type="ECO:0000256" key="1">
    <source>
        <dbReference type="SAM" id="MobiDB-lite"/>
    </source>
</evidence>
<feature type="region of interest" description="Disordered" evidence="1">
    <location>
        <begin position="27"/>
        <end position="79"/>
    </location>
</feature>
<feature type="compositionally biased region" description="Pro residues" evidence="1">
    <location>
        <begin position="42"/>
        <end position="64"/>
    </location>
</feature>
<dbReference type="Proteomes" id="UP000183263">
    <property type="component" value="Unassembled WGS sequence"/>
</dbReference>